<evidence type="ECO:0000256" key="1">
    <source>
        <dbReference type="SAM" id="Phobius"/>
    </source>
</evidence>
<organism evidence="2">
    <name type="scientific">marine sediment metagenome</name>
    <dbReference type="NCBI Taxonomy" id="412755"/>
    <lineage>
        <taxon>unclassified sequences</taxon>
        <taxon>metagenomes</taxon>
        <taxon>ecological metagenomes</taxon>
    </lineage>
</organism>
<reference evidence="2" key="1">
    <citation type="journal article" date="2015" name="Nature">
        <title>Complex archaea that bridge the gap between prokaryotes and eukaryotes.</title>
        <authorList>
            <person name="Spang A."/>
            <person name="Saw J.H."/>
            <person name="Jorgensen S.L."/>
            <person name="Zaremba-Niedzwiedzka K."/>
            <person name="Martijn J."/>
            <person name="Lind A.E."/>
            <person name="van Eijk R."/>
            <person name="Schleper C."/>
            <person name="Guy L."/>
            <person name="Ettema T.J."/>
        </authorList>
    </citation>
    <scope>NUCLEOTIDE SEQUENCE</scope>
</reference>
<keyword evidence="1" id="KW-0472">Membrane</keyword>
<gene>
    <name evidence="2" type="ORF">LCGC14_1284360</name>
</gene>
<feature type="transmembrane region" description="Helical" evidence="1">
    <location>
        <begin position="76"/>
        <end position="96"/>
    </location>
</feature>
<keyword evidence="1" id="KW-0812">Transmembrane</keyword>
<comment type="caution">
    <text evidence="2">The sequence shown here is derived from an EMBL/GenBank/DDBJ whole genome shotgun (WGS) entry which is preliminary data.</text>
</comment>
<name>A0A0F9NAX2_9ZZZZ</name>
<sequence>MQCEICKEKSATGVIDKGEIQACTDCRGAWKNWMLDVYWTKVHLKLFWRRWATAGMVLGVLVIGLLLSGVERGVVSVPIVVGASLGMLVAWGFYCAQDWWNLDGTRY</sequence>
<accession>A0A0F9NAX2</accession>
<dbReference type="EMBL" id="LAZR01007338">
    <property type="protein sequence ID" value="KKM85895.1"/>
    <property type="molecule type" value="Genomic_DNA"/>
</dbReference>
<proteinExistence type="predicted"/>
<keyword evidence="1" id="KW-1133">Transmembrane helix</keyword>
<protein>
    <submittedName>
        <fullName evidence="2">Uncharacterized protein</fullName>
    </submittedName>
</protein>
<dbReference type="AlphaFoldDB" id="A0A0F9NAX2"/>
<evidence type="ECO:0000313" key="2">
    <source>
        <dbReference type="EMBL" id="KKM85895.1"/>
    </source>
</evidence>
<feature type="transmembrane region" description="Helical" evidence="1">
    <location>
        <begin position="51"/>
        <end position="70"/>
    </location>
</feature>